<evidence type="ECO:0000313" key="2">
    <source>
        <dbReference type="EMBL" id="MBD1373850.1"/>
    </source>
</evidence>
<keyword evidence="3" id="KW-1185">Reference proteome</keyword>
<dbReference type="Pfam" id="PF03009">
    <property type="entry name" value="GDPD"/>
    <property type="match status" value="1"/>
</dbReference>
<dbReference type="GO" id="GO:0008081">
    <property type="term" value="F:phosphoric diester hydrolase activity"/>
    <property type="evidence" value="ECO:0007669"/>
    <property type="project" value="InterPro"/>
</dbReference>
<dbReference type="InterPro" id="IPR030395">
    <property type="entry name" value="GP_PDE_dom"/>
</dbReference>
<reference evidence="2" key="1">
    <citation type="submission" date="2020-09" db="EMBL/GenBank/DDBJ databases">
        <title>A novel bacterium of genus Hazenella, isolated from South China Sea.</title>
        <authorList>
            <person name="Huang H."/>
            <person name="Mo K."/>
            <person name="Hu Y."/>
        </authorList>
    </citation>
    <scope>NUCLEOTIDE SEQUENCE</scope>
    <source>
        <strain evidence="2">IB182357</strain>
    </source>
</reference>
<accession>A0A926NEB9</accession>
<dbReference type="InterPro" id="IPR017946">
    <property type="entry name" value="PLC-like_Pdiesterase_TIM-brl"/>
</dbReference>
<dbReference type="EMBL" id="JACXAH010000041">
    <property type="protein sequence ID" value="MBD1373850.1"/>
    <property type="molecule type" value="Genomic_DNA"/>
</dbReference>
<proteinExistence type="predicted"/>
<sequence>MHFVKSKLAHLFLLCSFIVLFLFPYANVQAYANEEMKPLNIAHRGASGYAPEHTMVSYQLGDDMGADYIEIDLQLTKDGHLIAFHDETLDRTTTGSGKVSNHTLKEIKELDAGSWFNKAYPAYAKEEYKNEKVPTLDEILSHFGSNKKYYIETKGFDINNKMEKKLLASLEKHGLLEKDKLRDKHIIIQSFNKFSLLSIKKMNSDIPLVRLLAQNASGWRADLELNIIKRYAMGVGLKYKHVDASYIAKARALGLEIHPYTVNETEDMERLLDWGVTGIFSNYPDRLQKAINEH</sequence>
<comment type="caution">
    <text evidence="2">The sequence shown here is derived from an EMBL/GenBank/DDBJ whole genome shotgun (WGS) entry which is preliminary data.</text>
</comment>
<dbReference type="GO" id="GO:0006629">
    <property type="term" value="P:lipid metabolic process"/>
    <property type="evidence" value="ECO:0007669"/>
    <property type="project" value="InterPro"/>
</dbReference>
<dbReference type="Gene3D" id="3.20.20.190">
    <property type="entry name" value="Phosphatidylinositol (PI) phosphodiesterase"/>
    <property type="match status" value="1"/>
</dbReference>
<protein>
    <submittedName>
        <fullName evidence="2">Glycerophosphodiester phosphodiesterase</fullName>
    </submittedName>
</protein>
<evidence type="ECO:0000313" key="3">
    <source>
        <dbReference type="Proteomes" id="UP000661691"/>
    </source>
</evidence>
<dbReference type="AlphaFoldDB" id="A0A926NEB9"/>
<dbReference type="PROSITE" id="PS51704">
    <property type="entry name" value="GP_PDE"/>
    <property type="match status" value="1"/>
</dbReference>
<organism evidence="2 3">
    <name type="scientific">Polycladospora coralii</name>
    <dbReference type="NCBI Taxonomy" id="2771432"/>
    <lineage>
        <taxon>Bacteria</taxon>
        <taxon>Bacillati</taxon>
        <taxon>Bacillota</taxon>
        <taxon>Bacilli</taxon>
        <taxon>Bacillales</taxon>
        <taxon>Thermoactinomycetaceae</taxon>
        <taxon>Polycladospora</taxon>
    </lineage>
</organism>
<dbReference type="PANTHER" id="PTHR46211:SF7">
    <property type="entry name" value="GLYCEROPHOSPHODIESTER PHOSPHODIESTERASE"/>
    <property type="match status" value="1"/>
</dbReference>
<dbReference type="RefSeq" id="WP_191142810.1">
    <property type="nucleotide sequence ID" value="NZ_JACXAH010000041.1"/>
</dbReference>
<evidence type="ECO:0000259" key="1">
    <source>
        <dbReference type="PROSITE" id="PS51704"/>
    </source>
</evidence>
<name>A0A926NEB9_9BACL</name>
<dbReference type="Proteomes" id="UP000661691">
    <property type="component" value="Unassembled WGS sequence"/>
</dbReference>
<feature type="domain" description="GP-PDE" evidence="1">
    <location>
        <begin position="38"/>
        <end position="291"/>
    </location>
</feature>
<dbReference type="PANTHER" id="PTHR46211">
    <property type="entry name" value="GLYCEROPHOSPHORYL DIESTER PHOSPHODIESTERASE"/>
    <property type="match status" value="1"/>
</dbReference>
<gene>
    <name evidence="2" type="ORF">IC620_16010</name>
</gene>
<dbReference type="SUPFAM" id="SSF51695">
    <property type="entry name" value="PLC-like phosphodiesterases"/>
    <property type="match status" value="1"/>
</dbReference>
<dbReference type="CDD" id="cd08601">
    <property type="entry name" value="GDPD_SaGlpQ_like"/>
    <property type="match status" value="1"/>
</dbReference>